<keyword evidence="4 5" id="KW-0472">Membrane</keyword>
<comment type="caution">
    <text evidence="8">The sequence shown here is derived from an EMBL/GenBank/DDBJ whole genome shotgun (WGS) entry which is preliminary data.</text>
</comment>
<dbReference type="RefSeq" id="WP_046403701.1">
    <property type="nucleotide sequence ID" value="NZ_JABWDG010000095.1"/>
</dbReference>
<dbReference type="AlphaFoldDB" id="A0A412WPB5"/>
<keyword evidence="3 5" id="KW-1133">Transmembrane helix</keyword>
<gene>
    <name evidence="8" type="ORF">DWW24_04260</name>
    <name evidence="7" type="ORF">DWW57_12160</name>
</gene>
<comment type="subcellular location">
    <subcellularLocation>
        <location evidence="1">Membrane</location>
        <topology evidence="1">Multi-pass membrane protein</topology>
    </subcellularLocation>
</comment>
<dbReference type="Proteomes" id="UP000284243">
    <property type="component" value="Unassembled WGS sequence"/>
</dbReference>
<evidence type="ECO:0000313" key="7">
    <source>
        <dbReference type="EMBL" id="RGU55479.1"/>
    </source>
</evidence>
<feature type="transmembrane region" description="Helical" evidence="5">
    <location>
        <begin position="106"/>
        <end position="127"/>
    </location>
</feature>
<reference evidence="9 10" key="1">
    <citation type="submission" date="2018-08" db="EMBL/GenBank/DDBJ databases">
        <title>A genome reference for cultivated species of the human gut microbiota.</title>
        <authorList>
            <person name="Zou Y."/>
            <person name="Xue W."/>
            <person name="Luo G."/>
        </authorList>
    </citation>
    <scope>NUCLEOTIDE SEQUENCE [LARGE SCALE GENOMIC DNA]</scope>
    <source>
        <strain evidence="8 9">AF14-6AC</strain>
        <strain evidence="7 10">AF16-14</strain>
    </source>
</reference>
<feature type="transmembrane region" description="Helical" evidence="5">
    <location>
        <begin position="24"/>
        <end position="45"/>
    </location>
</feature>
<evidence type="ECO:0000313" key="9">
    <source>
        <dbReference type="Proteomes" id="UP000283426"/>
    </source>
</evidence>
<keyword evidence="2 5" id="KW-0812">Transmembrane</keyword>
<evidence type="ECO:0000256" key="1">
    <source>
        <dbReference type="ARBA" id="ARBA00004141"/>
    </source>
</evidence>
<organism evidence="8 9">
    <name type="scientific">Odoribacter splanchnicus</name>
    <dbReference type="NCBI Taxonomy" id="28118"/>
    <lineage>
        <taxon>Bacteria</taxon>
        <taxon>Pseudomonadati</taxon>
        <taxon>Bacteroidota</taxon>
        <taxon>Bacteroidia</taxon>
        <taxon>Bacteroidales</taxon>
        <taxon>Odoribacteraceae</taxon>
        <taxon>Odoribacter</taxon>
    </lineage>
</organism>
<dbReference type="PANTHER" id="PTHR38480">
    <property type="entry name" value="SLR0254 PROTEIN"/>
    <property type="match status" value="1"/>
</dbReference>
<sequence length="233" mass="26661">MDISIRTAQHVNIAYQPAGLVNRIGATLIDLAFLGGIYILCFTLASLSSIFRNTTTAIILLVILMCYHFVCEYFFHGRSLGKLTLHLRVVRLDGRKLSFWNCLLRWILRLVDISASMGILAMLSIIISSKMQRLGDLAAGTTVIHEKKDTDLRRISFFETPESYQPTFPQIAMLSDKDMAIVREVFREFEKNKEYKLLEPLSAKIKELTGIETHMNNLQFIQTILTDYIHLTK</sequence>
<dbReference type="Pfam" id="PF06271">
    <property type="entry name" value="RDD"/>
    <property type="match status" value="1"/>
</dbReference>
<evidence type="ECO:0000259" key="6">
    <source>
        <dbReference type="Pfam" id="PF06271"/>
    </source>
</evidence>
<name>A0A412WPB5_9BACT</name>
<dbReference type="EMBL" id="QRYW01000007">
    <property type="protein sequence ID" value="RGV29076.1"/>
    <property type="molecule type" value="Genomic_DNA"/>
</dbReference>
<evidence type="ECO:0000313" key="8">
    <source>
        <dbReference type="EMBL" id="RGV29076.1"/>
    </source>
</evidence>
<dbReference type="EMBL" id="QRYC01000017">
    <property type="protein sequence ID" value="RGU55479.1"/>
    <property type="molecule type" value="Genomic_DNA"/>
</dbReference>
<evidence type="ECO:0000256" key="4">
    <source>
        <dbReference type="ARBA" id="ARBA00023136"/>
    </source>
</evidence>
<dbReference type="GO" id="GO:0016020">
    <property type="term" value="C:membrane"/>
    <property type="evidence" value="ECO:0007669"/>
    <property type="project" value="UniProtKB-SubCell"/>
</dbReference>
<feature type="transmembrane region" description="Helical" evidence="5">
    <location>
        <begin position="57"/>
        <end position="75"/>
    </location>
</feature>
<evidence type="ECO:0000256" key="5">
    <source>
        <dbReference type="SAM" id="Phobius"/>
    </source>
</evidence>
<proteinExistence type="predicted"/>
<dbReference type="InterPro" id="IPR010432">
    <property type="entry name" value="RDD"/>
</dbReference>
<protein>
    <submittedName>
        <fullName evidence="8">RDD family protein</fullName>
    </submittedName>
</protein>
<dbReference type="Proteomes" id="UP000283426">
    <property type="component" value="Unassembled WGS sequence"/>
</dbReference>
<evidence type="ECO:0000313" key="10">
    <source>
        <dbReference type="Proteomes" id="UP000284243"/>
    </source>
</evidence>
<feature type="domain" description="RDD" evidence="6">
    <location>
        <begin position="18"/>
        <end position="140"/>
    </location>
</feature>
<dbReference type="PANTHER" id="PTHR38480:SF1">
    <property type="entry name" value="SLR0254 PROTEIN"/>
    <property type="match status" value="1"/>
</dbReference>
<evidence type="ECO:0000256" key="3">
    <source>
        <dbReference type="ARBA" id="ARBA00022989"/>
    </source>
</evidence>
<evidence type="ECO:0000256" key="2">
    <source>
        <dbReference type="ARBA" id="ARBA00022692"/>
    </source>
</evidence>
<accession>A0A412WPB5</accession>